<dbReference type="GeneID" id="70242447"/>
<dbReference type="Gene3D" id="1.10.630.10">
    <property type="entry name" value="Cytochrome P450"/>
    <property type="match status" value="1"/>
</dbReference>
<evidence type="ECO:0000256" key="7">
    <source>
        <dbReference type="RuleBase" id="RU000461"/>
    </source>
</evidence>
<protein>
    <submittedName>
        <fullName evidence="9">Cytochrome P450</fullName>
    </submittedName>
</protein>
<keyword evidence="8" id="KW-0812">Transmembrane</keyword>
<evidence type="ECO:0000313" key="10">
    <source>
        <dbReference type="Proteomes" id="UP001201262"/>
    </source>
</evidence>
<dbReference type="InterPro" id="IPR017972">
    <property type="entry name" value="Cyt_P450_CS"/>
</dbReference>
<comment type="cofactor">
    <cofactor evidence="1 6">
        <name>heme</name>
        <dbReference type="ChEBI" id="CHEBI:30413"/>
    </cofactor>
</comment>
<dbReference type="Pfam" id="PF00067">
    <property type="entry name" value="p450"/>
    <property type="match status" value="1"/>
</dbReference>
<dbReference type="Proteomes" id="UP001201262">
    <property type="component" value="Unassembled WGS sequence"/>
</dbReference>
<dbReference type="PANTHER" id="PTHR24305:SF232">
    <property type="entry name" value="P450, PUTATIVE (EUROFUNG)-RELATED"/>
    <property type="match status" value="1"/>
</dbReference>
<evidence type="ECO:0000313" key="9">
    <source>
        <dbReference type="EMBL" id="KAH8690441.1"/>
    </source>
</evidence>
<keyword evidence="7" id="KW-0503">Monooxygenase</keyword>
<organism evidence="9 10">
    <name type="scientific">Talaromyces proteolyticus</name>
    <dbReference type="NCBI Taxonomy" id="1131652"/>
    <lineage>
        <taxon>Eukaryota</taxon>
        <taxon>Fungi</taxon>
        <taxon>Dikarya</taxon>
        <taxon>Ascomycota</taxon>
        <taxon>Pezizomycotina</taxon>
        <taxon>Eurotiomycetes</taxon>
        <taxon>Eurotiomycetidae</taxon>
        <taxon>Eurotiales</taxon>
        <taxon>Trichocomaceae</taxon>
        <taxon>Talaromyces</taxon>
        <taxon>Talaromyces sect. Bacilispori</taxon>
    </lineage>
</organism>
<dbReference type="InterPro" id="IPR001128">
    <property type="entry name" value="Cyt_P450"/>
</dbReference>
<accession>A0AAD4PT90</accession>
<proteinExistence type="inferred from homology"/>
<dbReference type="GO" id="GO:0016705">
    <property type="term" value="F:oxidoreductase activity, acting on paired donors, with incorporation or reduction of molecular oxygen"/>
    <property type="evidence" value="ECO:0007669"/>
    <property type="project" value="InterPro"/>
</dbReference>
<dbReference type="InterPro" id="IPR036396">
    <property type="entry name" value="Cyt_P450_sf"/>
</dbReference>
<reference evidence="9" key="1">
    <citation type="submission" date="2021-12" db="EMBL/GenBank/DDBJ databases">
        <title>Convergent genome expansion in fungi linked to evolution of root-endophyte symbiosis.</title>
        <authorList>
            <consortium name="DOE Joint Genome Institute"/>
            <person name="Ke Y.-H."/>
            <person name="Bonito G."/>
            <person name="Liao H.-L."/>
            <person name="Looney B."/>
            <person name="Rojas-Flechas A."/>
            <person name="Nash J."/>
            <person name="Hameed K."/>
            <person name="Schadt C."/>
            <person name="Martin F."/>
            <person name="Crous P.W."/>
            <person name="Miettinen O."/>
            <person name="Magnuson J.K."/>
            <person name="Labbe J."/>
            <person name="Jacobson D."/>
            <person name="Doktycz M.J."/>
            <person name="Veneault-Fourrey C."/>
            <person name="Kuo A."/>
            <person name="Mondo S."/>
            <person name="Calhoun S."/>
            <person name="Riley R."/>
            <person name="Ohm R."/>
            <person name="LaButti K."/>
            <person name="Andreopoulos B."/>
            <person name="Pangilinan J."/>
            <person name="Nolan M."/>
            <person name="Tritt A."/>
            <person name="Clum A."/>
            <person name="Lipzen A."/>
            <person name="Daum C."/>
            <person name="Barry K."/>
            <person name="Grigoriev I.V."/>
            <person name="Vilgalys R."/>
        </authorList>
    </citation>
    <scope>NUCLEOTIDE SEQUENCE</scope>
    <source>
        <strain evidence="9">PMI_201</strain>
    </source>
</reference>
<keyword evidence="10" id="KW-1185">Reference proteome</keyword>
<keyword evidence="8" id="KW-0472">Membrane</keyword>
<dbReference type="GO" id="GO:0005506">
    <property type="term" value="F:iron ion binding"/>
    <property type="evidence" value="ECO:0007669"/>
    <property type="project" value="InterPro"/>
</dbReference>
<dbReference type="PRINTS" id="PR00463">
    <property type="entry name" value="EP450I"/>
</dbReference>
<dbReference type="AlphaFoldDB" id="A0AAD4PT90"/>
<keyword evidence="5 6" id="KW-0408">Iron</keyword>
<feature type="transmembrane region" description="Helical" evidence="8">
    <location>
        <begin position="6"/>
        <end position="26"/>
    </location>
</feature>
<dbReference type="InterPro" id="IPR002401">
    <property type="entry name" value="Cyt_P450_E_grp-I"/>
</dbReference>
<keyword evidence="8" id="KW-1133">Transmembrane helix</keyword>
<dbReference type="GO" id="GO:0004497">
    <property type="term" value="F:monooxygenase activity"/>
    <property type="evidence" value="ECO:0007669"/>
    <property type="project" value="UniProtKB-KW"/>
</dbReference>
<evidence type="ECO:0000256" key="1">
    <source>
        <dbReference type="ARBA" id="ARBA00001971"/>
    </source>
</evidence>
<dbReference type="PANTHER" id="PTHR24305">
    <property type="entry name" value="CYTOCHROME P450"/>
    <property type="match status" value="1"/>
</dbReference>
<evidence type="ECO:0000256" key="2">
    <source>
        <dbReference type="ARBA" id="ARBA00010617"/>
    </source>
</evidence>
<dbReference type="CDD" id="cd11060">
    <property type="entry name" value="CYP57A1-like"/>
    <property type="match status" value="1"/>
</dbReference>
<evidence type="ECO:0000256" key="3">
    <source>
        <dbReference type="ARBA" id="ARBA00022723"/>
    </source>
</evidence>
<dbReference type="GO" id="GO:0020037">
    <property type="term" value="F:heme binding"/>
    <property type="evidence" value="ECO:0007669"/>
    <property type="project" value="InterPro"/>
</dbReference>
<keyword evidence="6 7" id="KW-0349">Heme</keyword>
<dbReference type="InterPro" id="IPR050121">
    <property type="entry name" value="Cytochrome_P450_monoxygenase"/>
</dbReference>
<keyword evidence="3 6" id="KW-0479">Metal-binding</keyword>
<name>A0AAD4PT90_9EURO</name>
<sequence length="504" mass="58473">MIQSLLQVNSAVVAASLLLLIIFHYVRVYFRQGLRNLPGPLFARFSYFYRLFMVYKGDGPAQYRKIHDEFGPIVRVGPNEVSIADPAMIPVIYGIGSKFTKTPFYATMAPIYEGQVLDSMFTARDTTYHKHLKNSVSQIFSMTNMKNFEVYADECTQIFISEMLHLEGKPVDFSNWLQWYAFDVIGSITFQRRFRFLEERRDVDNMIGKIDMGLQYVKILGQLPYLIPMLQWALLNKYIQRINIFPDTLDRFTKIERYDNSTAAKDTKRTDFLAQLREKEKKSGRISQTDMVNHLSNNLLAGSDTTAISLRAIFYYIVQDPHVYTKLQNEIDEADRNNMLSEYITYEECLRMPYLQAVMKEAMRLHPGVGFPLERFVPPEGAEICGRRLPGGTNVSISAPVIHHNKEVYGEDANLFRPERWLEAPFEELKAMNRYFFAFGYGARTCIGKNISIMEMGKFVPQIFRHFNVSWASPAPEWITHAAWFWKQSGLIVRLERRKFGKGP</sequence>
<comment type="caution">
    <text evidence="9">The sequence shown here is derived from an EMBL/GenBank/DDBJ whole genome shotgun (WGS) entry which is preliminary data.</text>
</comment>
<evidence type="ECO:0000256" key="8">
    <source>
        <dbReference type="SAM" id="Phobius"/>
    </source>
</evidence>
<dbReference type="PROSITE" id="PS00086">
    <property type="entry name" value="CYTOCHROME_P450"/>
    <property type="match status" value="1"/>
</dbReference>
<feature type="binding site" description="axial binding residue" evidence="6">
    <location>
        <position position="446"/>
    </location>
    <ligand>
        <name>heme</name>
        <dbReference type="ChEBI" id="CHEBI:30413"/>
    </ligand>
    <ligandPart>
        <name>Fe</name>
        <dbReference type="ChEBI" id="CHEBI:18248"/>
    </ligandPart>
</feature>
<dbReference type="RefSeq" id="XP_046066637.1">
    <property type="nucleotide sequence ID" value="XM_046212160.1"/>
</dbReference>
<dbReference type="PRINTS" id="PR00385">
    <property type="entry name" value="P450"/>
</dbReference>
<gene>
    <name evidence="9" type="ORF">BGW36DRAFT_306533</name>
</gene>
<keyword evidence="4 7" id="KW-0560">Oxidoreductase</keyword>
<dbReference type="SUPFAM" id="SSF48264">
    <property type="entry name" value="Cytochrome P450"/>
    <property type="match status" value="1"/>
</dbReference>
<evidence type="ECO:0000256" key="5">
    <source>
        <dbReference type="ARBA" id="ARBA00023004"/>
    </source>
</evidence>
<dbReference type="EMBL" id="JAJTJA010000013">
    <property type="protein sequence ID" value="KAH8690441.1"/>
    <property type="molecule type" value="Genomic_DNA"/>
</dbReference>
<evidence type="ECO:0000256" key="6">
    <source>
        <dbReference type="PIRSR" id="PIRSR602401-1"/>
    </source>
</evidence>
<comment type="similarity">
    <text evidence="2 7">Belongs to the cytochrome P450 family.</text>
</comment>
<evidence type="ECO:0000256" key="4">
    <source>
        <dbReference type="ARBA" id="ARBA00023002"/>
    </source>
</evidence>